<feature type="domain" description="STAS" evidence="5">
    <location>
        <begin position="19"/>
        <end position="115"/>
    </location>
</feature>
<evidence type="ECO:0000313" key="7">
    <source>
        <dbReference type="Proteomes" id="UP000198734"/>
    </source>
</evidence>
<name>A0A1I5ZQD4_9BACI</name>
<dbReference type="SUPFAM" id="SSF52091">
    <property type="entry name" value="SpoIIaa-like"/>
    <property type="match status" value="1"/>
</dbReference>
<dbReference type="PROSITE" id="PS50801">
    <property type="entry name" value="STAS"/>
    <property type="match status" value="1"/>
</dbReference>
<evidence type="ECO:0000256" key="4">
    <source>
        <dbReference type="RuleBase" id="RU003749"/>
    </source>
</evidence>
<comment type="similarity">
    <text evidence="1 4">Belongs to the anti-sigma-factor antagonist family.</text>
</comment>
<dbReference type="CDD" id="cd07043">
    <property type="entry name" value="STAS_anti-anti-sigma_factors"/>
    <property type="match status" value="1"/>
</dbReference>
<evidence type="ECO:0000313" key="6">
    <source>
        <dbReference type="EMBL" id="SFQ58651.1"/>
    </source>
</evidence>
<dbReference type="STRING" id="126156.SAMN05421670_2895"/>
<gene>
    <name evidence="6" type="ORF">SAMN05421670_2895</name>
</gene>
<evidence type="ECO:0000256" key="1">
    <source>
        <dbReference type="ARBA" id="ARBA00009013"/>
    </source>
</evidence>
<dbReference type="InterPro" id="IPR036513">
    <property type="entry name" value="STAS_dom_sf"/>
</dbReference>
<reference evidence="7" key="1">
    <citation type="submission" date="2016-10" db="EMBL/GenBank/DDBJ databases">
        <authorList>
            <person name="Varghese N."/>
            <person name="Submissions S."/>
        </authorList>
    </citation>
    <scope>NUCLEOTIDE SEQUENCE [LARGE SCALE GENOMIC DNA]</scope>
    <source>
        <strain evidence="7">DSM 11706</strain>
    </source>
</reference>
<dbReference type="NCBIfam" id="TIGR00377">
    <property type="entry name" value="ant_ant_sig"/>
    <property type="match status" value="1"/>
</dbReference>
<dbReference type="GO" id="GO:0043856">
    <property type="term" value="F:anti-sigma factor antagonist activity"/>
    <property type="evidence" value="ECO:0007669"/>
    <property type="project" value="InterPro"/>
</dbReference>
<organism evidence="6 7">
    <name type="scientific">Psychrobacillus psychrotolerans</name>
    <dbReference type="NCBI Taxonomy" id="126156"/>
    <lineage>
        <taxon>Bacteria</taxon>
        <taxon>Bacillati</taxon>
        <taxon>Bacillota</taxon>
        <taxon>Bacilli</taxon>
        <taxon>Bacillales</taxon>
        <taxon>Bacillaceae</taxon>
        <taxon>Psychrobacillus</taxon>
    </lineage>
</organism>
<dbReference type="PANTHER" id="PTHR33495">
    <property type="entry name" value="ANTI-SIGMA FACTOR ANTAGONIST TM_1081-RELATED-RELATED"/>
    <property type="match status" value="1"/>
</dbReference>
<evidence type="ECO:0000256" key="3">
    <source>
        <dbReference type="ARBA" id="ARBA00024670"/>
    </source>
</evidence>
<dbReference type="RefSeq" id="WP_093537581.1">
    <property type="nucleotide sequence ID" value="NZ_CP183885.1"/>
</dbReference>
<comment type="function">
    <text evidence="3">Positive regulator of sigma-B activity. Non-phosphorylated RsbV binds to RsbW, preventing its association with sigma-B. When phosphorylated, releases RsbW, which is then free to complex with and inactivate sigma-B.</text>
</comment>
<evidence type="ECO:0000256" key="2">
    <source>
        <dbReference type="ARBA" id="ARBA00022553"/>
    </source>
</evidence>
<dbReference type="Gene3D" id="3.30.750.24">
    <property type="entry name" value="STAS domain"/>
    <property type="match status" value="1"/>
</dbReference>
<dbReference type="AlphaFoldDB" id="A0A1I5ZQD4"/>
<proteinExistence type="inferred from homology"/>
<protein>
    <recommendedName>
        <fullName evidence="4">Anti-sigma factor antagonist</fullName>
    </recommendedName>
</protein>
<dbReference type="InterPro" id="IPR003658">
    <property type="entry name" value="Anti-sigma_ant"/>
</dbReference>
<sequence>MNISVELQTIAELHIKGLIGGEIDAFTAPILREKLAEVTLQDNIHVELNLQDVSYMDSTGLGVFVGFYKSVIAANGHMELTGLSSRLKRLFDITGLVEIMDIQARDEEVKIDETV</sequence>
<accession>A0A1I5ZQD4</accession>
<dbReference type="EMBL" id="FOXU01000005">
    <property type="protein sequence ID" value="SFQ58651.1"/>
    <property type="molecule type" value="Genomic_DNA"/>
</dbReference>
<dbReference type="Pfam" id="PF01740">
    <property type="entry name" value="STAS"/>
    <property type="match status" value="1"/>
</dbReference>
<dbReference type="OrthoDB" id="9793697at2"/>
<dbReference type="PANTHER" id="PTHR33495:SF9">
    <property type="entry name" value="ANTI-SIGMA-B FACTOR ANTAGONIST"/>
    <property type="match status" value="1"/>
</dbReference>
<keyword evidence="2" id="KW-0597">Phosphoprotein</keyword>
<evidence type="ECO:0000259" key="5">
    <source>
        <dbReference type="PROSITE" id="PS50801"/>
    </source>
</evidence>
<dbReference type="Proteomes" id="UP000198734">
    <property type="component" value="Unassembled WGS sequence"/>
</dbReference>
<keyword evidence="7" id="KW-1185">Reference proteome</keyword>
<dbReference type="InterPro" id="IPR002645">
    <property type="entry name" value="STAS_dom"/>
</dbReference>